<dbReference type="Proteomes" id="UP000070700">
    <property type="component" value="Unassembled WGS sequence"/>
</dbReference>
<evidence type="ECO:0000256" key="2">
    <source>
        <dbReference type="ARBA" id="ARBA00022630"/>
    </source>
</evidence>
<accession>A0A194X286</accession>
<keyword evidence="3" id="KW-0274">FAD</keyword>
<keyword evidence="2" id="KW-0285">Flavoprotein</keyword>
<dbReference type="EMBL" id="KQ947420">
    <property type="protein sequence ID" value="KUJ14311.1"/>
    <property type="molecule type" value="Genomic_DNA"/>
</dbReference>
<evidence type="ECO:0000256" key="3">
    <source>
        <dbReference type="ARBA" id="ARBA00022827"/>
    </source>
</evidence>
<dbReference type="InterPro" id="IPR036318">
    <property type="entry name" value="FAD-bd_PCMH-like_sf"/>
</dbReference>
<dbReference type="PANTHER" id="PTHR42973:SF13">
    <property type="entry name" value="FAD-BINDING PCMH-TYPE DOMAIN-CONTAINING PROTEIN"/>
    <property type="match status" value="1"/>
</dbReference>
<dbReference type="InterPro" id="IPR016166">
    <property type="entry name" value="FAD-bd_PCMH"/>
</dbReference>
<dbReference type="PROSITE" id="PS51387">
    <property type="entry name" value="FAD_PCMH"/>
    <property type="match status" value="1"/>
</dbReference>
<dbReference type="AlphaFoldDB" id="A0A194X286"/>
<evidence type="ECO:0000256" key="4">
    <source>
        <dbReference type="ARBA" id="ARBA00023002"/>
    </source>
</evidence>
<evidence type="ECO:0000256" key="1">
    <source>
        <dbReference type="ARBA" id="ARBA00005466"/>
    </source>
</evidence>
<keyword evidence="8" id="KW-1185">Reference proteome</keyword>
<feature type="chain" id="PRO_5008267749" evidence="5">
    <location>
        <begin position="23"/>
        <end position="496"/>
    </location>
</feature>
<evidence type="ECO:0000256" key="5">
    <source>
        <dbReference type="SAM" id="SignalP"/>
    </source>
</evidence>
<dbReference type="PANTHER" id="PTHR42973">
    <property type="entry name" value="BINDING OXIDOREDUCTASE, PUTATIVE (AFU_ORTHOLOGUE AFUA_1G17690)-RELATED"/>
    <property type="match status" value="1"/>
</dbReference>
<keyword evidence="5" id="KW-0732">Signal</keyword>
<keyword evidence="4" id="KW-0560">Oxidoreductase</keyword>
<dbReference type="KEGG" id="psco:LY89DRAFT_620692"/>
<dbReference type="InterPro" id="IPR050416">
    <property type="entry name" value="FAD-linked_Oxidoreductase"/>
</dbReference>
<sequence length="496" mass="53473">MISSCIVLLGVIPLLFVSYLAATTCQIIASTTNITIEYPLSLSYSTDQFEYWSSDCGRLQPSCILVPTSSEDVATIINVLNTNNETFAIKAGGHNPNQYYSSVDSGPLINLKGLNEVVYDASTSTAKVGPGNRWTDVIKALELDGVTVVGGRIGHVGVGGYIVGGGLSYLSTQYGWAMNNVAEMEVVLANGSIVTASSSTNTDLYKALKGGGNNFGIVTTYTLITHPLGTVWGGNLIFGSDKTDDLLLAIRNFTENYPDDKAAIIATNEITLSSLANIWILFLFYDGASPPPGTFDVFTSLSPTLSTTGPQNYSTLVSAEDDLVITGQIYTIMTEMSPLPTSTHGHEIMRAYYDQYYNTTLSNSLIPGLVATIAFQPLPRRLASHALAQGGDLLSLTPDIDRILFEVDFSYDFPADDEAINESVKGIFTGLRALERGFVGEGKLVDGYVPLFMNDANFQQDYWSRLGAGTAEWARGVREGVDPGGLWRDRTGGFKM</sequence>
<dbReference type="InterPro" id="IPR016169">
    <property type="entry name" value="FAD-bd_PCMH_sub2"/>
</dbReference>
<proteinExistence type="inferred from homology"/>
<dbReference type="Pfam" id="PF01565">
    <property type="entry name" value="FAD_binding_4"/>
    <property type="match status" value="1"/>
</dbReference>
<evidence type="ECO:0000313" key="8">
    <source>
        <dbReference type="Proteomes" id="UP000070700"/>
    </source>
</evidence>
<evidence type="ECO:0000259" key="6">
    <source>
        <dbReference type="PROSITE" id="PS51387"/>
    </source>
</evidence>
<dbReference type="InParanoid" id="A0A194X286"/>
<dbReference type="OrthoDB" id="2151789at2759"/>
<dbReference type="GO" id="GO:0016491">
    <property type="term" value="F:oxidoreductase activity"/>
    <property type="evidence" value="ECO:0007669"/>
    <property type="project" value="UniProtKB-KW"/>
</dbReference>
<dbReference type="GeneID" id="28820648"/>
<dbReference type="GO" id="GO:0071949">
    <property type="term" value="F:FAD binding"/>
    <property type="evidence" value="ECO:0007669"/>
    <property type="project" value="InterPro"/>
</dbReference>
<evidence type="ECO:0000313" key="7">
    <source>
        <dbReference type="EMBL" id="KUJ14311.1"/>
    </source>
</evidence>
<dbReference type="InterPro" id="IPR006094">
    <property type="entry name" value="Oxid_FAD_bind_N"/>
</dbReference>
<protein>
    <submittedName>
        <fullName evidence="7">FAD dependent oxidoreductase</fullName>
    </submittedName>
</protein>
<dbReference type="SUPFAM" id="SSF56176">
    <property type="entry name" value="FAD-binding/transporter-associated domain-like"/>
    <property type="match status" value="1"/>
</dbReference>
<gene>
    <name evidence="7" type="ORF">LY89DRAFT_620692</name>
</gene>
<comment type="similarity">
    <text evidence="1">Belongs to the oxygen-dependent FAD-linked oxidoreductase family.</text>
</comment>
<feature type="domain" description="FAD-binding PCMH-type" evidence="6">
    <location>
        <begin position="57"/>
        <end position="228"/>
    </location>
</feature>
<feature type="non-terminal residue" evidence="7">
    <location>
        <position position="496"/>
    </location>
</feature>
<name>A0A194X286_MOLSC</name>
<dbReference type="Gene3D" id="3.30.465.10">
    <property type="match status" value="1"/>
</dbReference>
<reference evidence="7 8" key="1">
    <citation type="submission" date="2015-10" db="EMBL/GenBank/DDBJ databases">
        <title>Full genome of DAOMC 229536 Phialocephala scopiformis, a fungal endophyte of spruce producing the potent anti-insectan compound rugulosin.</title>
        <authorList>
            <consortium name="DOE Joint Genome Institute"/>
            <person name="Walker A.K."/>
            <person name="Frasz S.L."/>
            <person name="Seifert K.A."/>
            <person name="Miller J.D."/>
            <person name="Mondo S.J."/>
            <person name="Labutti K."/>
            <person name="Lipzen A."/>
            <person name="Dockter R."/>
            <person name="Kennedy M."/>
            <person name="Grigoriev I.V."/>
            <person name="Spatafora J.W."/>
        </authorList>
    </citation>
    <scope>NUCLEOTIDE SEQUENCE [LARGE SCALE GENOMIC DNA]</scope>
    <source>
        <strain evidence="7 8">CBS 120377</strain>
    </source>
</reference>
<feature type="signal peptide" evidence="5">
    <location>
        <begin position="1"/>
        <end position="22"/>
    </location>
</feature>
<organism evidence="7 8">
    <name type="scientific">Mollisia scopiformis</name>
    <name type="common">Conifer needle endophyte fungus</name>
    <name type="synonym">Phialocephala scopiformis</name>
    <dbReference type="NCBI Taxonomy" id="149040"/>
    <lineage>
        <taxon>Eukaryota</taxon>
        <taxon>Fungi</taxon>
        <taxon>Dikarya</taxon>
        <taxon>Ascomycota</taxon>
        <taxon>Pezizomycotina</taxon>
        <taxon>Leotiomycetes</taxon>
        <taxon>Helotiales</taxon>
        <taxon>Mollisiaceae</taxon>
        <taxon>Mollisia</taxon>
    </lineage>
</organism>
<dbReference type="RefSeq" id="XP_018068666.1">
    <property type="nucleotide sequence ID" value="XM_018210922.1"/>
</dbReference>